<feature type="domain" description="Gp5/Type VI secretion system Vgr C-terminal trimerisation" evidence="6">
    <location>
        <begin position="468"/>
        <end position="575"/>
    </location>
</feature>
<dbReference type="InterPro" id="IPR006533">
    <property type="entry name" value="T6SS_Vgr_RhsGE"/>
</dbReference>
<evidence type="ECO:0000259" key="5">
    <source>
        <dbReference type="Pfam" id="PF04717"/>
    </source>
</evidence>
<dbReference type="PANTHER" id="PTHR32305">
    <property type="match status" value="1"/>
</dbReference>
<dbReference type="InterPro" id="IPR017847">
    <property type="entry name" value="T6SS_RhsGE_Vgr_subset"/>
</dbReference>
<organism evidence="7 8">
    <name type="scientific">Advenella incenata</name>
    <dbReference type="NCBI Taxonomy" id="267800"/>
    <lineage>
        <taxon>Bacteria</taxon>
        <taxon>Pseudomonadati</taxon>
        <taxon>Pseudomonadota</taxon>
        <taxon>Betaproteobacteria</taxon>
        <taxon>Burkholderiales</taxon>
        <taxon>Alcaligenaceae</taxon>
    </lineage>
</organism>
<comment type="similarity">
    <text evidence="2">Belongs to the VgrG protein family.</text>
</comment>
<reference evidence="7 8" key="1">
    <citation type="submission" date="2019-02" db="EMBL/GenBank/DDBJ databases">
        <title>Genomic Encyclopedia of Type Strains, Phase IV (KMG-IV): sequencing the most valuable type-strain genomes for metagenomic binning, comparative biology and taxonomic classification.</title>
        <authorList>
            <person name="Goeker M."/>
        </authorList>
    </citation>
    <scope>NUCLEOTIDE SEQUENCE [LARGE SCALE GENOMIC DNA]</scope>
    <source>
        <strain evidence="7 8">DSM 23814</strain>
    </source>
</reference>
<dbReference type="Gene3D" id="3.55.50.10">
    <property type="entry name" value="Baseplate protein-like domains"/>
    <property type="match status" value="1"/>
</dbReference>
<dbReference type="Pfam" id="PF04717">
    <property type="entry name" value="Phage_base_V"/>
    <property type="match status" value="1"/>
</dbReference>
<dbReference type="EMBL" id="SHKO01000001">
    <property type="protein sequence ID" value="RZT98629.1"/>
    <property type="molecule type" value="Genomic_DNA"/>
</dbReference>
<evidence type="ECO:0000256" key="3">
    <source>
        <dbReference type="ARBA" id="ARBA00022525"/>
    </source>
</evidence>
<feature type="region of interest" description="Disordered" evidence="4">
    <location>
        <begin position="664"/>
        <end position="691"/>
    </location>
</feature>
<protein>
    <submittedName>
        <fullName evidence="7">Type VI secretion system secreted protein VgrG</fullName>
    </submittedName>
</protein>
<dbReference type="NCBIfam" id="TIGR03361">
    <property type="entry name" value="VI_Rhs_Vgr"/>
    <property type="match status" value="1"/>
</dbReference>
<gene>
    <name evidence="7" type="ORF">EV681_0407</name>
</gene>
<accession>A0A4Q7VQE6</accession>
<dbReference type="OrthoDB" id="1907165at2"/>
<evidence type="ECO:0000256" key="2">
    <source>
        <dbReference type="ARBA" id="ARBA00005558"/>
    </source>
</evidence>
<dbReference type="RefSeq" id="WP_130303183.1">
    <property type="nucleotide sequence ID" value="NZ_SHKO01000001.1"/>
</dbReference>
<dbReference type="AlphaFoldDB" id="A0A4Q7VQE6"/>
<evidence type="ECO:0000256" key="4">
    <source>
        <dbReference type="SAM" id="MobiDB-lite"/>
    </source>
</evidence>
<feature type="domain" description="Gp5/Type VI secretion system Vgr protein OB-fold" evidence="5">
    <location>
        <begin position="384"/>
        <end position="451"/>
    </location>
</feature>
<dbReference type="InterPro" id="IPR054030">
    <property type="entry name" value="Gp5_Vgr_C"/>
</dbReference>
<dbReference type="GO" id="GO:0005576">
    <property type="term" value="C:extracellular region"/>
    <property type="evidence" value="ECO:0007669"/>
    <property type="project" value="UniProtKB-SubCell"/>
</dbReference>
<dbReference type="SUPFAM" id="SSF69349">
    <property type="entry name" value="Phage fibre proteins"/>
    <property type="match status" value="1"/>
</dbReference>
<dbReference type="Pfam" id="PF22178">
    <property type="entry name" value="Gp5_trimer_C"/>
    <property type="match status" value="1"/>
</dbReference>
<name>A0A4Q7VQE6_9BURK</name>
<dbReference type="InterPro" id="IPR037026">
    <property type="entry name" value="Vgr_OB-fold_dom_sf"/>
</dbReference>
<dbReference type="PANTHER" id="PTHR32305:SF15">
    <property type="entry name" value="PROTEIN RHSA-RELATED"/>
    <property type="match status" value="1"/>
</dbReference>
<dbReference type="Gene3D" id="2.30.110.50">
    <property type="match status" value="1"/>
</dbReference>
<dbReference type="Gene3D" id="2.40.50.230">
    <property type="entry name" value="Gp5 N-terminal domain"/>
    <property type="match status" value="1"/>
</dbReference>
<dbReference type="SUPFAM" id="SSF69279">
    <property type="entry name" value="Phage tail proteins"/>
    <property type="match status" value="2"/>
</dbReference>
<feature type="compositionally biased region" description="Polar residues" evidence="4">
    <location>
        <begin position="664"/>
        <end position="690"/>
    </location>
</feature>
<comment type="subcellular location">
    <subcellularLocation>
        <location evidence="1">Secreted</location>
    </subcellularLocation>
</comment>
<proteinExistence type="inferred from homology"/>
<dbReference type="SUPFAM" id="SSF69255">
    <property type="entry name" value="gp5 N-terminal domain-like"/>
    <property type="match status" value="1"/>
</dbReference>
<evidence type="ECO:0000256" key="1">
    <source>
        <dbReference type="ARBA" id="ARBA00004613"/>
    </source>
</evidence>
<comment type="caution">
    <text evidence="7">The sequence shown here is derived from an EMBL/GenBank/DDBJ whole genome shotgun (WGS) entry which is preliminary data.</text>
</comment>
<evidence type="ECO:0000313" key="7">
    <source>
        <dbReference type="EMBL" id="RZT98629.1"/>
    </source>
</evidence>
<keyword evidence="8" id="KW-1185">Reference proteome</keyword>
<dbReference type="NCBIfam" id="TIGR01646">
    <property type="entry name" value="vgr_GE"/>
    <property type="match status" value="1"/>
</dbReference>
<sequence length="784" mass="86392">MGKIIQAITVKGEGHFLFRELKGHEAVSTLFEYHVDLVSKSQAENLEQLLATPLTVTVAHAGRQRFCSGLITEAQFVGRESQTSAYYIYRFTVRPWLWYLTQTSDSRIFQNQSALAVIRQIFQKYPFEVEYRIAESYRDWVYCVQFDETDFNFISRLMEHEGIYYWFRHEQDKHVLVVGDADSAHQAIAGDALIPYYAPDRHNRPDTQHIDRWMPRKEVHPAAYCMVDFDFNKPQAGLDVKRKAATVVQQKREIYDPMGGYIEPEDGERYARVRLESLTAENETVGAQANHPGLAAGHTFTLKNHPDQSQNTSWLVLRTNYHLKEAPGTSAGGTTSWEHQIRLRFTAIPTHVQYRAPRVTPIPRATGPHTALVVGPAGEKIWTDKYGRIKVQFHWDRQGQRNDESSCWIRVSSPWAGGGFGGVQIPRVNDEVIVNFVGGFLDRPIVVGRVYNASNMPAMNLPADATQSGIKTRSKDGTPENANSMLFEDRPGAEQLSFGAERDMDTHVKNNENLSVAGAQAGTHGGATTMNVGGIDDNIFRGPSTETNAANHERNIIGMSNDIVTGPRTHSVGATAVTVMGRGFVQNVNAGLANFTYSGGRSRKVETDFSHTVSGPVRRVVNGTESSTITSGGYFKQVMGGPLSMKAGSVDMKSTSGVSQFNAKSKLQMSSGGPQSLSNPTTLGHTSTQHSETHDFSFKLKGLKNTTEDIYQSAGVVSASLFGISSSMAATSLRMSAIGLVVTPLQGDMNAAKIEISGFKLKKYGSGEENFVMAVLISGLITRN</sequence>
<dbReference type="Pfam" id="PF05954">
    <property type="entry name" value="Phage_GPD"/>
    <property type="match status" value="1"/>
</dbReference>
<dbReference type="InterPro" id="IPR050708">
    <property type="entry name" value="T6SS_VgrG/RHS"/>
</dbReference>
<dbReference type="Proteomes" id="UP000293398">
    <property type="component" value="Unassembled WGS sequence"/>
</dbReference>
<evidence type="ECO:0000259" key="6">
    <source>
        <dbReference type="Pfam" id="PF22178"/>
    </source>
</evidence>
<keyword evidence="3" id="KW-0964">Secreted</keyword>
<evidence type="ECO:0000313" key="8">
    <source>
        <dbReference type="Proteomes" id="UP000293398"/>
    </source>
</evidence>
<dbReference type="InterPro" id="IPR006531">
    <property type="entry name" value="Gp5/Vgr_OB"/>
</dbReference>
<dbReference type="Gene3D" id="4.10.220.110">
    <property type="match status" value="1"/>
</dbReference>